<dbReference type="OrthoDB" id="5313897at2"/>
<name>A0A2W6NF77_9HELI</name>
<dbReference type="RefSeq" id="WP_111230269.1">
    <property type="nucleotide sequence ID" value="NZ_NBIU01000025.1"/>
</dbReference>
<gene>
    <name evidence="2" type="ORF">B6S12_07920</name>
</gene>
<dbReference type="SUPFAM" id="SSF53756">
    <property type="entry name" value="UDP-Glycosyltransferase/glycogen phosphorylase"/>
    <property type="match status" value="1"/>
</dbReference>
<dbReference type="GO" id="GO:0000271">
    <property type="term" value="P:polysaccharide biosynthetic process"/>
    <property type="evidence" value="ECO:0007669"/>
    <property type="project" value="InterPro"/>
</dbReference>
<reference evidence="2 3" key="1">
    <citation type="submission" date="2017-03" db="EMBL/GenBank/DDBJ databases">
        <title>Genomic and clinical evidence uncovers the enterohepatic species Helicobacter valdiviensis as a potential human intestinal pathogen.</title>
        <authorList>
            <person name="Fresia P."/>
            <person name="Jara R."/>
            <person name="Sierra R."/>
            <person name="Ferres I."/>
            <person name="Greif G."/>
            <person name="Iraola G."/>
            <person name="Collado L."/>
        </authorList>
    </citation>
    <scope>NUCLEOTIDE SEQUENCE [LARGE SCALE GENOMIC DNA]</scope>
    <source>
        <strain evidence="2 3">WBE14</strain>
    </source>
</reference>
<comment type="caution">
    <text evidence="2">The sequence shown here is derived from an EMBL/GenBank/DDBJ whole genome shotgun (WGS) entry which is preliminary data.</text>
</comment>
<evidence type="ECO:0000313" key="2">
    <source>
        <dbReference type="EMBL" id="PZT47650.1"/>
    </source>
</evidence>
<dbReference type="InterPro" id="IPR029044">
    <property type="entry name" value="Nucleotide-diphossugar_trans"/>
</dbReference>
<dbReference type="Pfam" id="PF05159">
    <property type="entry name" value="Capsule_synth"/>
    <property type="match status" value="1"/>
</dbReference>
<dbReference type="Gene3D" id="3.40.50.12580">
    <property type="match status" value="1"/>
</dbReference>
<sequence>MPLLSVIIPFGLSREREYIENRVLKKTDEFCTNEEVEYIFVEGFSSYRSEIGRTIRDKGHIYIKDDKQHLFSQGRCRNLGASYANSPVLLFLDVDYYLSSSSLKKIIEIIKYRNFSANINQILCLPVVFLTQEGTSYLLSKEQSIWDMIVQDDLISGKNRWIKFFAPNSTSSIVVNRHRFLEIGGNDENFIGHGYEDFDLLARILYSCVMFEKMPKNLLYDSRNWNFKDYKGFRAWFSILGYEMGFYGVYLYHLWHVEPNQNSYMDNKEINHRLFYKHLKEHKRHTIKPLQIASAKDKKILLICRFPKDILNILRDVSVYLGDILHIREDEFFVNENFNEEYFLFFLEQKGIDTILFPNPYSNRLRKIIYGFVRENNIPYLCFDRGALPDSWFFDYNGFNADSLSYQFWNKELKEEEIIKTKEYISYVLEGNNYLEKQDKRQEGLIRKLQLTNDKKIVFIPLQKPDDTVIKYFSNTFDYESFLQTINEVAKKLANTHIFVAKKHPLGNKILQYRYKNIVFILDDTNIIDCLELCDVVVCLNSGVGVYAMMLKKPCIVCAEAFYFIEGVNFKADSQEKLLKLLTSRLAVNEAKMIKFIHYLVYEFYSFGKTTYRRYSKNGELYSKAVNIDFYELNLRGKKVLSIKPYGKTYYSLKSLIYKAYAYELKYQNIFVKSIEWLVPDWLQMKISHTKFYRLFRKLLSNPRYFIRDSKKLQFLNKILYKKDNKCR</sequence>
<evidence type="ECO:0000313" key="3">
    <source>
        <dbReference type="Proteomes" id="UP000249746"/>
    </source>
</evidence>
<accession>A0A2W6NF77</accession>
<dbReference type="Pfam" id="PF10111">
    <property type="entry name" value="Glyco_tranf_2_2"/>
    <property type="match status" value="1"/>
</dbReference>
<organism evidence="2 3">
    <name type="scientific">Helicobacter valdiviensis</name>
    <dbReference type="NCBI Taxonomy" id="1458358"/>
    <lineage>
        <taxon>Bacteria</taxon>
        <taxon>Pseudomonadati</taxon>
        <taxon>Campylobacterota</taxon>
        <taxon>Epsilonproteobacteria</taxon>
        <taxon>Campylobacterales</taxon>
        <taxon>Helicobacteraceae</taxon>
        <taxon>Helicobacter</taxon>
    </lineage>
</organism>
<feature type="domain" description="Glycosyltransferase 2-like prokaryotic type" evidence="1">
    <location>
        <begin position="5"/>
        <end position="280"/>
    </location>
</feature>
<dbReference type="SUPFAM" id="SSF53448">
    <property type="entry name" value="Nucleotide-diphospho-sugar transferases"/>
    <property type="match status" value="1"/>
</dbReference>
<dbReference type="EMBL" id="NBIU01000025">
    <property type="protein sequence ID" value="PZT47650.1"/>
    <property type="molecule type" value="Genomic_DNA"/>
</dbReference>
<dbReference type="Gene3D" id="3.90.550.10">
    <property type="entry name" value="Spore Coat Polysaccharide Biosynthesis Protein SpsA, Chain A"/>
    <property type="match status" value="1"/>
</dbReference>
<dbReference type="Proteomes" id="UP000249746">
    <property type="component" value="Unassembled WGS sequence"/>
</dbReference>
<dbReference type="InterPro" id="IPR019290">
    <property type="entry name" value="GlycosylTrfase-like_prok"/>
</dbReference>
<dbReference type="GO" id="GO:0015774">
    <property type="term" value="P:polysaccharide transport"/>
    <property type="evidence" value="ECO:0007669"/>
    <property type="project" value="InterPro"/>
</dbReference>
<keyword evidence="3" id="KW-1185">Reference proteome</keyword>
<dbReference type="InterPro" id="IPR007833">
    <property type="entry name" value="Capsule_polysaccharide_synth"/>
</dbReference>
<protein>
    <submittedName>
        <fullName evidence="2">Capsular biosynthesis protein</fullName>
    </submittedName>
</protein>
<dbReference type="AlphaFoldDB" id="A0A2W6NF77"/>
<proteinExistence type="predicted"/>
<dbReference type="InterPro" id="IPR043148">
    <property type="entry name" value="TagF_C"/>
</dbReference>
<evidence type="ECO:0000259" key="1">
    <source>
        <dbReference type="Pfam" id="PF10111"/>
    </source>
</evidence>